<proteinExistence type="predicted"/>
<dbReference type="EMBL" id="JAQQWK010000001">
    <property type="protein sequence ID" value="KAK8055591.1"/>
    <property type="molecule type" value="Genomic_DNA"/>
</dbReference>
<evidence type="ECO:0000313" key="2">
    <source>
        <dbReference type="Proteomes" id="UP001444661"/>
    </source>
</evidence>
<keyword evidence="2" id="KW-1185">Reference proteome</keyword>
<dbReference type="Proteomes" id="UP001444661">
    <property type="component" value="Unassembled WGS sequence"/>
</dbReference>
<evidence type="ECO:0000313" key="1">
    <source>
        <dbReference type="EMBL" id="KAK8055591.1"/>
    </source>
</evidence>
<sequence>MRACDPRSLCLTDGKYGAAFHSFADIPGGVRYGCAIHLDPPLEFEAASSMEISYRGSTELHEKYRLVDVEVEPYENEAGVPEDPAFSKMFLGPSGVAIVRAIKAKKFIRLTRLEVRILKAT</sequence>
<comment type="caution">
    <text evidence="1">The sequence shown here is derived from an EMBL/GenBank/DDBJ whole genome shotgun (WGS) entry which is preliminary data.</text>
</comment>
<name>A0ABR1U9N7_9PEZI</name>
<accession>A0ABR1U9N7</accession>
<reference evidence="1 2" key="1">
    <citation type="submission" date="2023-01" db="EMBL/GenBank/DDBJ databases">
        <title>Analysis of 21 Apiospora genomes using comparative genomics revels a genus with tremendous synthesis potential of carbohydrate active enzymes and secondary metabolites.</title>
        <authorList>
            <person name="Sorensen T."/>
        </authorList>
    </citation>
    <scope>NUCLEOTIDE SEQUENCE [LARGE SCALE GENOMIC DNA]</scope>
    <source>
        <strain evidence="1 2">CBS 33761</strain>
    </source>
</reference>
<protein>
    <submittedName>
        <fullName evidence="1">Uncharacterized protein</fullName>
    </submittedName>
</protein>
<gene>
    <name evidence="1" type="ORF">PG993_000818</name>
</gene>
<organism evidence="1 2">
    <name type="scientific">Apiospora rasikravindrae</name>
    <dbReference type="NCBI Taxonomy" id="990691"/>
    <lineage>
        <taxon>Eukaryota</taxon>
        <taxon>Fungi</taxon>
        <taxon>Dikarya</taxon>
        <taxon>Ascomycota</taxon>
        <taxon>Pezizomycotina</taxon>
        <taxon>Sordariomycetes</taxon>
        <taxon>Xylariomycetidae</taxon>
        <taxon>Amphisphaeriales</taxon>
        <taxon>Apiosporaceae</taxon>
        <taxon>Apiospora</taxon>
    </lineage>
</organism>